<dbReference type="GO" id="GO:0070828">
    <property type="term" value="P:heterochromatin organization"/>
    <property type="evidence" value="ECO:0007669"/>
    <property type="project" value="TreeGrafter"/>
</dbReference>
<dbReference type="GO" id="GO:0005694">
    <property type="term" value="C:chromosome"/>
    <property type="evidence" value="ECO:0007669"/>
    <property type="project" value="TreeGrafter"/>
</dbReference>
<proteinExistence type="predicted"/>
<dbReference type="InterPro" id="IPR044436">
    <property type="entry name" value="SETD7_SET"/>
</dbReference>
<dbReference type="PANTHER" id="PTHR46820:SF1">
    <property type="entry name" value="HISTONE-LYSINE N-METHYLTRANSFERASE SETD7"/>
    <property type="match status" value="1"/>
</dbReference>
<dbReference type="SUPFAM" id="SSF82199">
    <property type="entry name" value="SET domain"/>
    <property type="match status" value="1"/>
</dbReference>
<dbReference type="GO" id="GO:0003682">
    <property type="term" value="F:chromatin binding"/>
    <property type="evidence" value="ECO:0007669"/>
    <property type="project" value="TreeGrafter"/>
</dbReference>
<dbReference type="Gene3D" id="2.170.270.10">
    <property type="entry name" value="SET domain"/>
    <property type="match status" value="1"/>
</dbReference>
<evidence type="ECO:0000259" key="1">
    <source>
        <dbReference type="PROSITE" id="PS50280"/>
    </source>
</evidence>
<keyword evidence="3" id="KW-1185">Reference proteome</keyword>
<dbReference type="EnsemblMetazoa" id="CLYHEMT005677.2">
    <property type="protein sequence ID" value="CLYHEMP005677.2"/>
    <property type="gene ID" value="CLYHEMG005677"/>
</dbReference>
<evidence type="ECO:0000313" key="3">
    <source>
        <dbReference type="Proteomes" id="UP000594262"/>
    </source>
</evidence>
<dbReference type="GO" id="GO:0005634">
    <property type="term" value="C:nucleus"/>
    <property type="evidence" value="ECO:0007669"/>
    <property type="project" value="TreeGrafter"/>
</dbReference>
<name>A0A7M5UTQ7_9CNID</name>
<reference evidence="2" key="1">
    <citation type="submission" date="2021-01" db="UniProtKB">
        <authorList>
            <consortium name="EnsemblMetazoa"/>
        </authorList>
    </citation>
    <scope>IDENTIFICATION</scope>
</reference>
<dbReference type="Pfam" id="PF00856">
    <property type="entry name" value="SET"/>
    <property type="match status" value="1"/>
</dbReference>
<protein>
    <recommendedName>
        <fullName evidence="1">SET domain-containing protein</fullName>
    </recommendedName>
</protein>
<dbReference type="PROSITE" id="PS50280">
    <property type="entry name" value="SET"/>
    <property type="match status" value="1"/>
</dbReference>
<dbReference type="InterPro" id="IPR001214">
    <property type="entry name" value="SET_dom"/>
</dbReference>
<dbReference type="Proteomes" id="UP000594262">
    <property type="component" value="Unplaced"/>
</dbReference>
<dbReference type="OrthoDB" id="294378at2759"/>
<accession>A0A7M5UTQ7</accession>
<dbReference type="PANTHER" id="PTHR46820">
    <property type="entry name" value="HISTONE-LYSINE N-METHYLTRANSFERASE SETD7"/>
    <property type="match status" value="1"/>
</dbReference>
<evidence type="ECO:0000313" key="2">
    <source>
        <dbReference type="EnsemblMetazoa" id="CLYHEMP005677.2"/>
    </source>
</evidence>
<dbReference type="InterPro" id="IPR046341">
    <property type="entry name" value="SET_dom_sf"/>
</dbReference>
<dbReference type="CDD" id="cd10530">
    <property type="entry name" value="SET_SETD7"/>
    <property type="match status" value="1"/>
</dbReference>
<feature type="domain" description="SET" evidence="1">
    <location>
        <begin position="53"/>
        <end position="176"/>
    </location>
</feature>
<sequence>MMDAQLAIYCGIGDKANPHSYSKVKSRIHYKKDVSSRDVISTQLMWTDPYEEKRVYVKESLILDANEGLFASIDAGKNEVMSFYNGVRVPHSVENSRDWKYNDNTISLDQEIVIDVPAEFSSTTSYKASLGHKANHSFTPNCKYDRFDNHPRFGRIKCIRTIQPVRAGDELTVAYGYDHNKLETDAPEWYKEKLKQFQKLFRRMQPF</sequence>
<dbReference type="AlphaFoldDB" id="A0A7M5UTQ7"/>
<organism evidence="2 3">
    <name type="scientific">Clytia hemisphaerica</name>
    <dbReference type="NCBI Taxonomy" id="252671"/>
    <lineage>
        <taxon>Eukaryota</taxon>
        <taxon>Metazoa</taxon>
        <taxon>Cnidaria</taxon>
        <taxon>Hydrozoa</taxon>
        <taxon>Hydroidolina</taxon>
        <taxon>Leptothecata</taxon>
        <taxon>Obeliida</taxon>
        <taxon>Clytiidae</taxon>
        <taxon>Clytia</taxon>
    </lineage>
</organism>